<dbReference type="EMBL" id="CP096829">
    <property type="protein sequence ID" value="UPZ16064.1"/>
    <property type="molecule type" value="Genomic_DNA"/>
</dbReference>
<proteinExistence type="predicted"/>
<organism evidence="1 2">
    <name type="scientific">Flavobacterium humidisoli</name>
    <dbReference type="NCBI Taxonomy" id="2937442"/>
    <lineage>
        <taxon>Bacteria</taxon>
        <taxon>Pseudomonadati</taxon>
        <taxon>Bacteroidota</taxon>
        <taxon>Flavobacteriia</taxon>
        <taxon>Flavobacteriales</taxon>
        <taxon>Flavobacteriaceae</taxon>
        <taxon>Flavobacterium</taxon>
    </lineage>
</organism>
<protein>
    <recommendedName>
        <fullName evidence="3">Lipopolysaccharide biosynthesis protein</fullName>
    </recommendedName>
</protein>
<name>A0ABY4LV09_9FLAO</name>
<reference evidence="1 2" key="1">
    <citation type="submission" date="2022-04" db="EMBL/GenBank/DDBJ databases">
        <authorList>
            <person name="Ra J.-S."/>
            <person name="Kim S.-B."/>
        </authorList>
    </citation>
    <scope>NUCLEOTIDE SEQUENCE [LARGE SCALE GENOMIC DNA]</scope>
    <source>
        <strain evidence="1 2">MMS21-Er5</strain>
    </source>
</reference>
<sequence length="321" mass="38456">MNFQDKKILFIGPIFHDYEKMIKSELESMGANVDFFAERSYSYDFNIVNNFFGNYMQRFQAKHYTKILNSIANKRYDYLFVIRGYMLPPSFLDAFKLNNLDCKTIMYQWDSERTNPFKHLINSFEVVKTFDFQDCEDFDIQYVPLFYTKDVEEHREKKKVYEYDFFFMGYFFEERYEAILKFKEYCSVKGYTLKPFLYMPFTTRVKYFLKRKALDRSVVSFKHMERIKYLDILSKSRIMVDVSNSRQTGLAMRVIESLACNTKVATNNTFFEKDEIVGKSGMVSLFDLDNINIEESFIGANIEQNKRIVLSLEEWLTQIFS</sequence>
<dbReference type="Proteomes" id="UP000829998">
    <property type="component" value="Chromosome"/>
</dbReference>
<evidence type="ECO:0000313" key="2">
    <source>
        <dbReference type="Proteomes" id="UP000829998"/>
    </source>
</evidence>
<keyword evidence="2" id="KW-1185">Reference proteome</keyword>
<gene>
    <name evidence="1" type="ORF">M0M44_01665</name>
</gene>
<evidence type="ECO:0000313" key="1">
    <source>
        <dbReference type="EMBL" id="UPZ16064.1"/>
    </source>
</evidence>
<evidence type="ECO:0008006" key="3">
    <source>
        <dbReference type="Google" id="ProtNLM"/>
    </source>
</evidence>
<accession>A0ABY4LV09</accession>
<dbReference type="RefSeq" id="WP_248728239.1">
    <property type="nucleotide sequence ID" value="NZ_CP096829.1"/>
</dbReference>